<accession>A0ABT5HYX8</accession>
<evidence type="ECO:0000313" key="6">
    <source>
        <dbReference type="Proteomes" id="UP001214854"/>
    </source>
</evidence>
<dbReference type="PANTHER" id="PTHR40980:SF4">
    <property type="entry name" value="TONB-DEPENDENT RECEPTOR-LIKE BETA-BARREL DOMAIN-CONTAINING PROTEIN"/>
    <property type="match status" value="1"/>
</dbReference>
<evidence type="ECO:0000259" key="4">
    <source>
        <dbReference type="Pfam" id="PF07715"/>
    </source>
</evidence>
<keyword evidence="1" id="KW-0798">TonB box</keyword>
<proteinExistence type="inferred from homology"/>
<dbReference type="InterPro" id="IPR010104">
    <property type="entry name" value="TonB_rcpt_bac"/>
</dbReference>
<keyword evidence="1" id="KW-0472">Membrane</keyword>
<evidence type="ECO:0000256" key="1">
    <source>
        <dbReference type="RuleBase" id="RU003357"/>
    </source>
</evidence>
<feature type="signal peptide" evidence="2">
    <location>
        <begin position="1"/>
        <end position="30"/>
    </location>
</feature>
<dbReference type="Pfam" id="PF00593">
    <property type="entry name" value="TonB_dep_Rec_b-barrel"/>
    <property type="match status" value="1"/>
</dbReference>
<comment type="subcellular location">
    <subcellularLocation>
        <location evidence="1">Cell outer membrane</location>
    </subcellularLocation>
</comment>
<keyword evidence="2" id="KW-0732">Signal</keyword>
<dbReference type="Proteomes" id="UP001214854">
    <property type="component" value="Unassembled WGS sequence"/>
</dbReference>
<evidence type="ECO:0000256" key="2">
    <source>
        <dbReference type="SAM" id="SignalP"/>
    </source>
</evidence>
<dbReference type="InterPro" id="IPR000531">
    <property type="entry name" value="Beta-barrel_TonB"/>
</dbReference>
<evidence type="ECO:0000313" key="5">
    <source>
        <dbReference type="EMBL" id="MDC7685194.1"/>
    </source>
</evidence>
<dbReference type="SUPFAM" id="SSF56935">
    <property type="entry name" value="Porins"/>
    <property type="match status" value="1"/>
</dbReference>
<dbReference type="EMBL" id="JAQQKX010000023">
    <property type="protein sequence ID" value="MDC7685194.1"/>
    <property type="molecule type" value="Genomic_DNA"/>
</dbReference>
<sequence>MKKGNLAKTLLASSGIIGVAAINMFAVAQAQQSASPAPQTQKVEEDVQTVIVVGTRASQQSSIDKKKKAKTATDSIVADDVGSFPDRNLAEALSRIPGMGLARGETGEGAGVNLRGNGADLTRVEMDGMSVSTASNDLAINGSSGSGRSTDLRELPADLIKSVDVVKGQTPDMTEGGLGGTVQIQTRTGLDFKKPYVQLRVGLDRNSLSQRWSPDINLIASRKFLDGRLGVLFNVTKTRRLNDSHQLNGAGSSNAQGYSRLIDWDNSPEKTFSFNPSTVSGDAADTPRLSFANVDTTKPNFTTYTPRQIVERAASAKTKADCATLFPLYTAAELNTVSAGSSNNNRRDVQQQRILEQVTCLNQWNDYSPGLYRDINLTQYEDRLAWDIRFDYKVNDNLNVYVKYQVADRTQDDIRRNRTRGQVNITNSDALIVANSLTTNTTFPLTSQNTLSLVPGVSGYYFYNTTTPTGARLLDNTAGSTTTNNAFPIMGYASNVVPGSVVVDANHFVTALEMTNGQISYDNIRNEQNWKSNYLLLGANYKKGPLKIDFQANRGESSYTKYDRRFRLAIPYGNGKMVMQDSGLWDIQFPAGFNPNDLSNIYPLNAAIGATPAEQAAAARYTNSIGVDLSPGLNEVSEDMAKLDVTYRLDDIPFFTSFKTGVSYRKTDTERWGGGGYEVKTGTFVPSTTLRGSIRACENQATTTAANACAYGFVPGTGTASLYGVETVTRAQLLNLFSNAIEYNDGPFMPGYEGADGMRLWNTVDVDKAIAQMAAGGNYNLDCVKVCRGSDGQMYAQPVNNVVEQVTAAYYMVEFEQKLPLSLSFNGNFGVRMVQSTVNGTGQTVLRSIRKLPTWNSGAGNANVVTSDVSKPISINREYTDWMPSYNANLWAFDDKVVLRYNWSKAIARPPAGRLWPAGMCTIDERLEDRIDEGEEDLDLACTTFGNPDLKPYRATKNNTSLEWYINKDTFVSLAYYRQKIKVGAPETVRVTNNPIFAGSDEIDPVTGRPLSEFTFAYTTYRNGPGSTQSGWELATKTALTFLPWRFRYTGVDFNISTNKEKGAAGYIDTLTGESVGVPGRANYFANLKLWYDDGKTNAALTYQARDRALQCVSGCGNSISGIGAFPNQNPENRVELPYNPGEPYYTAAYQYLDAKITHKVRPNIEVYWEARNLLYEANVREGTRVPSNGGNDWSASYGGRRFNFGVIYKLQ</sequence>
<dbReference type="RefSeq" id="WP_272749699.1">
    <property type="nucleotide sequence ID" value="NZ_JAQQKX010000023.1"/>
</dbReference>
<dbReference type="PANTHER" id="PTHR40980">
    <property type="entry name" value="PLUG DOMAIN-CONTAINING PROTEIN"/>
    <property type="match status" value="1"/>
</dbReference>
<keyword evidence="5" id="KW-0675">Receptor</keyword>
<name>A0ABT5HYX8_9CAUL</name>
<feature type="chain" id="PRO_5046507941" evidence="2">
    <location>
        <begin position="31"/>
        <end position="1212"/>
    </location>
</feature>
<dbReference type="InterPro" id="IPR012910">
    <property type="entry name" value="Plug_dom"/>
</dbReference>
<protein>
    <submittedName>
        <fullName evidence="5">TonB-dependent receptor</fullName>
    </submittedName>
</protein>
<keyword evidence="6" id="KW-1185">Reference proteome</keyword>
<dbReference type="Gene3D" id="2.170.130.10">
    <property type="entry name" value="TonB-dependent receptor, plug domain"/>
    <property type="match status" value="1"/>
</dbReference>
<organism evidence="5 6">
    <name type="scientific">Asticcacaulis aquaticus</name>
    <dbReference type="NCBI Taxonomy" id="2984212"/>
    <lineage>
        <taxon>Bacteria</taxon>
        <taxon>Pseudomonadati</taxon>
        <taxon>Pseudomonadota</taxon>
        <taxon>Alphaproteobacteria</taxon>
        <taxon>Caulobacterales</taxon>
        <taxon>Caulobacteraceae</taxon>
        <taxon>Asticcacaulis</taxon>
    </lineage>
</organism>
<evidence type="ECO:0000259" key="3">
    <source>
        <dbReference type="Pfam" id="PF00593"/>
    </source>
</evidence>
<comment type="caution">
    <text evidence="5">The sequence shown here is derived from an EMBL/GenBank/DDBJ whole genome shotgun (WGS) entry which is preliminary data.</text>
</comment>
<dbReference type="Pfam" id="PF07715">
    <property type="entry name" value="Plug"/>
    <property type="match status" value="1"/>
</dbReference>
<feature type="domain" description="TonB-dependent receptor plug" evidence="4">
    <location>
        <begin position="66"/>
        <end position="181"/>
    </location>
</feature>
<dbReference type="InterPro" id="IPR037066">
    <property type="entry name" value="Plug_dom_sf"/>
</dbReference>
<reference evidence="5 6" key="1">
    <citation type="submission" date="2023-01" db="EMBL/GenBank/DDBJ databases">
        <title>Novel species of the genus Asticcacaulis isolated from rivers.</title>
        <authorList>
            <person name="Lu H."/>
        </authorList>
    </citation>
    <scope>NUCLEOTIDE SEQUENCE [LARGE SCALE GENOMIC DNA]</scope>
    <source>
        <strain evidence="5 6">BYS171W</strain>
    </source>
</reference>
<gene>
    <name evidence="5" type="ORF">PQU92_18075</name>
</gene>
<dbReference type="NCBIfam" id="TIGR01782">
    <property type="entry name" value="TonB-Xanth-Caul"/>
    <property type="match status" value="1"/>
</dbReference>
<feature type="domain" description="TonB-dependent receptor-like beta-barrel" evidence="3">
    <location>
        <begin position="608"/>
        <end position="1174"/>
    </location>
</feature>
<comment type="similarity">
    <text evidence="1">Belongs to the TonB-dependent receptor family.</text>
</comment>